<protein>
    <submittedName>
        <fullName evidence="3">Uncharacterized protein</fullName>
    </submittedName>
</protein>
<dbReference type="Proteomes" id="UP000253303">
    <property type="component" value="Unassembled WGS sequence"/>
</dbReference>
<gene>
    <name evidence="3" type="ORF">DP939_44690</name>
</gene>
<evidence type="ECO:0000313" key="3">
    <source>
        <dbReference type="EMBL" id="RBQ11687.1"/>
    </source>
</evidence>
<dbReference type="Gene3D" id="1.10.150.130">
    <property type="match status" value="1"/>
</dbReference>
<keyword evidence="4" id="KW-1185">Reference proteome</keyword>
<comment type="caution">
    <text evidence="3">The sequence shown here is derived from an EMBL/GenBank/DDBJ whole genome shotgun (WGS) entry which is preliminary data.</text>
</comment>
<accession>A0A366LCQ6</accession>
<feature type="region of interest" description="Disordered" evidence="2">
    <location>
        <begin position="146"/>
        <end position="168"/>
    </location>
</feature>
<keyword evidence="1" id="KW-0238">DNA-binding</keyword>
<evidence type="ECO:0000256" key="2">
    <source>
        <dbReference type="SAM" id="MobiDB-lite"/>
    </source>
</evidence>
<dbReference type="GO" id="GO:0003677">
    <property type="term" value="F:DNA binding"/>
    <property type="evidence" value="ECO:0007669"/>
    <property type="project" value="UniProtKB-KW"/>
</dbReference>
<evidence type="ECO:0000313" key="4">
    <source>
        <dbReference type="Proteomes" id="UP000253303"/>
    </source>
</evidence>
<dbReference type="InterPro" id="IPR010998">
    <property type="entry name" value="Integrase_recombinase_N"/>
</dbReference>
<organism evidence="3 4">
    <name type="scientific">Spongiactinospora rosea</name>
    <dbReference type="NCBI Taxonomy" id="2248750"/>
    <lineage>
        <taxon>Bacteria</taxon>
        <taxon>Bacillati</taxon>
        <taxon>Actinomycetota</taxon>
        <taxon>Actinomycetes</taxon>
        <taxon>Streptosporangiales</taxon>
        <taxon>Streptosporangiaceae</taxon>
        <taxon>Spongiactinospora</taxon>
    </lineage>
</organism>
<name>A0A366LCQ6_9ACTN</name>
<proteinExistence type="predicted"/>
<dbReference type="EMBL" id="QMEY01000053">
    <property type="protein sequence ID" value="RBQ11687.1"/>
    <property type="molecule type" value="Genomic_DNA"/>
</dbReference>
<dbReference type="GO" id="GO:0015074">
    <property type="term" value="P:DNA integration"/>
    <property type="evidence" value="ECO:0007669"/>
    <property type="project" value="InterPro"/>
</dbReference>
<reference evidence="3 4" key="1">
    <citation type="submission" date="2018-06" db="EMBL/GenBank/DDBJ databases">
        <title>Sphaerisporangium craniellae sp. nov., isolated from a marine sponge in the South China Sea.</title>
        <authorList>
            <person name="Li L."/>
        </authorList>
    </citation>
    <scope>NUCLEOTIDE SEQUENCE [LARGE SCALE GENOMIC DNA]</scope>
    <source>
        <strain evidence="3 4">LHW63015</strain>
    </source>
</reference>
<evidence type="ECO:0000256" key="1">
    <source>
        <dbReference type="ARBA" id="ARBA00023125"/>
    </source>
</evidence>
<sequence length="168" mass="19098">MRLRNDHCVVYKRCGCIDEATGRQLGRRCDRLADQEHGRWYFAAQVDGLSGRRERLRRGGYATANEARQAWRDMIPISAEQAAGNGYTVARWLNHWLETHQGLRPNTRKCYADHVRLHLIPHLGRIDLGKLSGTWHGCSARSRNAVPVTGNRSPPLPCTASGRLYEPR</sequence>
<dbReference type="AlphaFoldDB" id="A0A366LCQ6"/>